<protein>
    <submittedName>
        <fullName evidence="1">Jg13004 protein</fullName>
    </submittedName>
</protein>
<name>A0A8S4R2A6_9NEOP</name>
<accession>A0A8S4R2A6</accession>
<gene>
    <name evidence="1" type="primary">jg13004</name>
    <name evidence="1" type="ORF">PAEG_LOCUS7273</name>
</gene>
<dbReference type="OrthoDB" id="5419617at2759"/>
<keyword evidence="2" id="KW-1185">Reference proteome</keyword>
<evidence type="ECO:0000313" key="1">
    <source>
        <dbReference type="EMBL" id="CAH2226572.1"/>
    </source>
</evidence>
<evidence type="ECO:0000313" key="2">
    <source>
        <dbReference type="Proteomes" id="UP000838756"/>
    </source>
</evidence>
<dbReference type="EMBL" id="CAKXAJ010021591">
    <property type="protein sequence ID" value="CAH2226572.1"/>
    <property type="molecule type" value="Genomic_DNA"/>
</dbReference>
<reference evidence="1" key="1">
    <citation type="submission" date="2022-03" db="EMBL/GenBank/DDBJ databases">
        <authorList>
            <person name="Lindestad O."/>
        </authorList>
    </citation>
    <scope>NUCLEOTIDE SEQUENCE</scope>
</reference>
<sequence length="204" mass="22327">MSPQSSAVNGWLPAVVRAIARSETSWDAVVSFCEDVTTLSRSATGELGAGGLHKTAAYPHKEDLRAIDAGSFTACGRYVLVLEGAICVLCAPLANEGAQNAGNKLLHKMANLHFDVHGYADDLVVTVRGVCQDTLSHLMQRALNTIEKWCIENELTVNADKTVIIPFHRKRKIDNLKPPKLYNVSIPFHKTTQVTTQNKLYLSI</sequence>
<dbReference type="AlphaFoldDB" id="A0A8S4R2A6"/>
<organism evidence="1 2">
    <name type="scientific">Pararge aegeria aegeria</name>
    <dbReference type="NCBI Taxonomy" id="348720"/>
    <lineage>
        <taxon>Eukaryota</taxon>
        <taxon>Metazoa</taxon>
        <taxon>Ecdysozoa</taxon>
        <taxon>Arthropoda</taxon>
        <taxon>Hexapoda</taxon>
        <taxon>Insecta</taxon>
        <taxon>Pterygota</taxon>
        <taxon>Neoptera</taxon>
        <taxon>Endopterygota</taxon>
        <taxon>Lepidoptera</taxon>
        <taxon>Glossata</taxon>
        <taxon>Ditrysia</taxon>
        <taxon>Papilionoidea</taxon>
        <taxon>Nymphalidae</taxon>
        <taxon>Satyrinae</taxon>
        <taxon>Satyrini</taxon>
        <taxon>Parargina</taxon>
        <taxon>Pararge</taxon>
    </lineage>
</organism>
<proteinExistence type="predicted"/>
<dbReference type="Proteomes" id="UP000838756">
    <property type="component" value="Unassembled WGS sequence"/>
</dbReference>
<comment type="caution">
    <text evidence="1">The sequence shown here is derived from an EMBL/GenBank/DDBJ whole genome shotgun (WGS) entry which is preliminary data.</text>
</comment>